<gene>
    <name evidence="5" type="ORF">UFOPK1704_00487</name>
    <name evidence="6" type="ORF">UFOPK2169_00703</name>
</gene>
<evidence type="ECO:0000256" key="1">
    <source>
        <dbReference type="ARBA" id="ARBA00022670"/>
    </source>
</evidence>
<dbReference type="InterPro" id="IPR009003">
    <property type="entry name" value="Peptidase_S1_PA"/>
</dbReference>
<dbReference type="PANTHER" id="PTHR43343">
    <property type="entry name" value="PEPTIDASE S12"/>
    <property type="match status" value="1"/>
</dbReference>
<proteinExistence type="predicted"/>
<dbReference type="SMART" id="SM00228">
    <property type="entry name" value="PDZ"/>
    <property type="match status" value="1"/>
</dbReference>
<dbReference type="EMBL" id="CAEZWE010000022">
    <property type="protein sequence ID" value="CAB4650105.1"/>
    <property type="molecule type" value="Genomic_DNA"/>
</dbReference>
<accession>A0A6J6KPN9</accession>
<dbReference type="GO" id="GO:0006508">
    <property type="term" value="P:proteolysis"/>
    <property type="evidence" value="ECO:0007669"/>
    <property type="project" value="UniProtKB-KW"/>
</dbReference>
<name>A0A6J6KPN9_9ZZZZ</name>
<feature type="domain" description="PDZ" evidence="4">
    <location>
        <begin position="264"/>
        <end position="353"/>
    </location>
</feature>
<keyword evidence="3" id="KW-1133">Transmembrane helix</keyword>
<organism evidence="6">
    <name type="scientific">freshwater metagenome</name>
    <dbReference type="NCBI Taxonomy" id="449393"/>
    <lineage>
        <taxon>unclassified sequences</taxon>
        <taxon>metagenomes</taxon>
        <taxon>ecological metagenomes</taxon>
    </lineage>
</organism>
<keyword evidence="1" id="KW-0645">Protease</keyword>
<dbReference type="EMBL" id="CAEZTQ010000073">
    <property type="protein sequence ID" value="CAB4571863.1"/>
    <property type="molecule type" value="Genomic_DNA"/>
</dbReference>
<dbReference type="InterPro" id="IPR001478">
    <property type="entry name" value="PDZ"/>
</dbReference>
<dbReference type="Pfam" id="PF13180">
    <property type="entry name" value="PDZ_2"/>
    <property type="match status" value="1"/>
</dbReference>
<dbReference type="PROSITE" id="PS50106">
    <property type="entry name" value="PDZ"/>
    <property type="match status" value="1"/>
</dbReference>
<keyword evidence="3" id="KW-0812">Transmembrane</keyword>
<reference evidence="6" key="1">
    <citation type="submission" date="2020-05" db="EMBL/GenBank/DDBJ databases">
        <authorList>
            <person name="Chiriac C."/>
            <person name="Salcher M."/>
            <person name="Ghai R."/>
            <person name="Kavagutti S V."/>
        </authorList>
    </citation>
    <scope>NUCLEOTIDE SEQUENCE</scope>
</reference>
<dbReference type="InterPro" id="IPR001940">
    <property type="entry name" value="Peptidase_S1C"/>
</dbReference>
<sequence>MSTDSHWINTPPKVASRRPLGARLAAVAVVLTMAFGGGVIGGIIGSSLDETNGGQNSPLITAAPIDPVDLGNTNIAQAAGVIAPSVVTISSDSGTGTGIIVTADGEVLTNQHVVAGADEVRVRLFGATSPIIADVLAEDESNDLALLKLRDQSGLTPAVFADADSIAVGDPVVAVGYALALDGGPSVTSGIISALNRTLQLDSEVFLNALIQTDAAISSGNSGGPLINLRGEVVGVNTAVANGGFNSSANNIGFAIGVAEVTRVAEILRTTTAEGARQQGFLGISLGSRTDGGSGAVIGEVTAGSPAAVAGLKVGDIVLEINNQPITGDTSLVAIIRDSAPGEEIEIIVERDGVMRTLTATLTARERQ</sequence>
<dbReference type="Pfam" id="PF13365">
    <property type="entry name" value="Trypsin_2"/>
    <property type="match status" value="1"/>
</dbReference>
<dbReference type="PANTHER" id="PTHR43343:SF3">
    <property type="entry name" value="PROTEASE DO-LIKE 8, CHLOROPLASTIC"/>
    <property type="match status" value="1"/>
</dbReference>
<dbReference type="InterPro" id="IPR036034">
    <property type="entry name" value="PDZ_sf"/>
</dbReference>
<keyword evidence="3" id="KW-0472">Membrane</keyword>
<evidence type="ECO:0000256" key="2">
    <source>
        <dbReference type="ARBA" id="ARBA00022801"/>
    </source>
</evidence>
<evidence type="ECO:0000256" key="3">
    <source>
        <dbReference type="SAM" id="Phobius"/>
    </source>
</evidence>
<dbReference type="GO" id="GO:0004252">
    <property type="term" value="F:serine-type endopeptidase activity"/>
    <property type="evidence" value="ECO:0007669"/>
    <property type="project" value="InterPro"/>
</dbReference>
<keyword evidence="2" id="KW-0378">Hydrolase</keyword>
<dbReference type="Gene3D" id="2.40.10.120">
    <property type="match status" value="1"/>
</dbReference>
<dbReference type="PRINTS" id="PR00834">
    <property type="entry name" value="PROTEASES2C"/>
</dbReference>
<evidence type="ECO:0000313" key="6">
    <source>
        <dbReference type="EMBL" id="CAB4650105.1"/>
    </source>
</evidence>
<protein>
    <submittedName>
        <fullName evidence="6">Unannotated protein</fullName>
    </submittedName>
</protein>
<dbReference type="SUPFAM" id="SSF50156">
    <property type="entry name" value="PDZ domain-like"/>
    <property type="match status" value="1"/>
</dbReference>
<dbReference type="AlphaFoldDB" id="A0A6J6KPN9"/>
<feature type="transmembrane region" description="Helical" evidence="3">
    <location>
        <begin position="20"/>
        <end position="44"/>
    </location>
</feature>
<dbReference type="Gene3D" id="2.30.42.10">
    <property type="match status" value="1"/>
</dbReference>
<evidence type="ECO:0000259" key="4">
    <source>
        <dbReference type="PROSITE" id="PS50106"/>
    </source>
</evidence>
<evidence type="ECO:0000313" key="5">
    <source>
        <dbReference type="EMBL" id="CAB4571863.1"/>
    </source>
</evidence>
<dbReference type="InterPro" id="IPR051201">
    <property type="entry name" value="Chloro_Bact_Ser_Proteases"/>
</dbReference>
<dbReference type="SUPFAM" id="SSF50494">
    <property type="entry name" value="Trypsin-like serine proteases"/>
    <property type="match status" value="1"/>
</dbReference>